<feature type="signal peptide" evidence="2">
    <location>
        <begin position="1"/>
        <end position="19"/>
    </location>
</feature>
<evidence type="ECO:0000256" key="2">
    <source>
        <dbReference type="SAM" id="SignalP"/>
    </source>
</evidence>
<name>A0A4Q0MA02_9SPHI</name>
<evidence type="ECO:0000313" key="5">
    <source>
        <dbReference type="Proteomes" id="UP000290848"/>
    </source>
</evidence>
<dbReference type="AlphaFoldDB" id="A0A4Q0MA02"/>
<sequence>MRKIYLFLLCLLFNSFAEAQQRIVSLSGTISEMLCALGLESQIAGVDVTSTYPLSLKQKPKVGHNRNISAEGILALRPTLVLGLTENTNPQLLQQLKSAGVKTVLFKQELSPDGVKALLRGVASAVGSQAKAEAIQNQFDQQMKGLKINPVNKKVLFIYARGTGTMMVSGTGTPVEKMIMLAGARNAVAGFEDYKPLTAEALVAADPDAILLFDSGLKSLNGPEGLLKVPGVAQTTAGRNRKIVSMDGELLSGFSLRLPAAIKDLHNKIL</sequence>
<dbReference type="InterPro" id="IPR002491">
    <property type="entry name" value="ABC_transptr_periplasmic_BD"/>
</dbReference>
<proteinExistence type="predicted"/>
<dbReference type="PANTHER" id="PTHR30535">
    <property type="entry name" value="VITAMIN B12-BINDING PROTEIN"/>
    <property type="match status" value="1"/>
</dbReference>
<comment type="caution">
    <text evidence="4">The sequence shown here is derived from an EMBL/GenBank/DDBJ whole genome shotgun (WGS) entry which is preliminary data.</text>
</comment>
<dbReference type="Proteomes" id="UP000290848">
    <property type="component" value="Unassembled WGS sequence"/>
</dbReference>
<evidence type="ECO:0000259" key="3">
    <source>
        <dbReference type="PROSITE" id="PS50983"/>
    </source>
</evidence>
<evidence type="ECO:0000256" key="1">
    <source>
        <dbReference type="ARBA" id="ARBA00022729"/>
    </source>
</evidence>
<dbReference type="PANTHER" id="PTHR30535:SF4">
    <property type="entry name" value="HEMIN-BINDING PERIPLASMIC PROTEIN HMUT"/>
    <property type="match status" value="1"/>
</dbReference>
<dbReference type="Gene3D" id="3.40.50.1980">
    <property type="entry name" value="Nitrogenase molybdenum iron protein domain"/>
    <property type="match status" value="2"/>
</dbReference>
<dbReference type="RefSeq" id="WP_128769131.1">
    <property type="nucleotide sequence ID" value="NZ_RXOC01000005.1"/>
</dbReference>
<dbReference type="NCBIfam" id="NF038402">
    <property type="entry name" value="TroA_like"/>
    <property type="match status" value="1"/>
</dbReference>
<feature type="domain" description="Fe/B12 periplasmic-binding" evidence="3">
    <location>
        <begin position="22"/>
        <end position="270"/>
    </location>
</feature>
<keyword evidence="1 2" id="KW-0732">Signal</keyword>
<gene>
    <name evidence="4" type="ORF">EKH83_09225</name>
</gene>
<dbReference type="Pfam" id="PF01497">
    <property type="entry name" value="Peripla_BP_2"/>
    <property type="match status" value="1"/>
</dbReference>
<organism evidence="4 5">
    <name type="scientific">Arcticibacter tournemirensis</name>
    <dbReference type="NCBI Taxonomy" id="699437"/>
    <lineage>
        <taxon>Bacteria</taxon>
        <taxon>Pseudomonadati</taxon>
        <taxon>Bacteroidota</taxon>
        <taxon>Sphingobacteriia</taxon>
        <taxon>Sphingobacteriales</taxon>
        <taxon>Sphingobacteriaceae</taxon>
        <taxon>Arcticibacter</taxon>
    </lineage>
</organism>
<dbReference type="InterPro" id="IPR054828">
    <property type="entry name" value="Vit_B12_bind_prot"/>
</dbReference>
<dbReference type="CDD" id="cd01149">
    <property type="entry name" value="HutB"/>
    <property type="match status" value="1"/>
</dbReference>
<feature type="chain" id="PRO_5020250724" evidence="2">
    <location>
        <begin position="20"/>
        <end position="270"/>
    </location>
</feature>
<dbReference type="PROSITE" id="PS50983">
    <property type="entry name" value="FE_B12_PBP"/>
    <property type="match status" value="1"/>
</dbReference>
<dbReference type="SUPFAM" id="SSF53807">
    <property type="entry name" value="Helical backbone' metal receptor"/>
    <property type="match status" value="1"/>
</dbReference>
<evidence type="ECO:0000313" key="4">
    <source>
        <dbReference type="EMBL" id="RXF70058.1"/>
    </source>
</evidence>
<reference evidence="4 5" key="1">
    <citation type="submission" date="2018-12" db="EMBL/GenBank/DDBJ databases">
        <title>The Draft Genome Sequence of the Soil Bacterium Pedobacter tournemirensis R1.</title>
        <authorList>
            <person name="He J."/>
        </authorList>
    </citation>
    <scope>NUCLEOTIDE SEQUENCE [LARGE SCALE GENOMIC DNA]</scope>
    <source>
        <strain evidence="4 5">R1</strain>
    </source>
</reference>
<dbReference type="EMBL" id="RXOC01000005">
    <property type="protein sequence ID" value="RXF70058.1"/>
    <property type="molecule type" value="Genomic_DNA"/>
</dbReference>
<protein>
    <submittedName>
        <fullName evidence="4">Hemin ABC transporter substrate-binding protein</fullName>
    </submittedName>
</protein>
<dbReference type="InterPro" id="IPR050902">
    <property type="entry name" value="ABC_Transporter_SBP"/>
</dbReference>
<accession>A0A4Q0MA02</accession>